<evidence type="ECO:0000313" key="2">
    <source>
        <dbReference type="Proteomes" id="UP000196027"/>
    </source>
</evidence>
<dbReference type="AlphaFoldDB" id="A0A1Y0I8H0"/>
<accession>A0A1Y0I8H0</accession>
<name>A0A1Y0I8H0_9GAMM</name>
<organism evidence="1 2">
    <name type="scientific">Oleiphilus messinensis</name>
    <dbReference type="NCBI Taxonomy" id="141451"/>
    <lineage>
        <taxon>Bacteria</taxon>
        <taxon>Pseudomonadati</taxon>
        <taxon>Pseudomonadota</taxon>
        <taxon>Gammaproteobacteria</taxon>
        <taxon>Oceanospirillales</taxon>
        <taxon>Oleiphilaceae</taxon>
        <taxon>Oleiphilus</taxon>
    </lineage>
</organism>
<reference evidence="1 2" key="1">
    <citation type="submission" date="2017-05" db="EMBL/GenBank/DDBJ databases">
        <title>Genomic insights into alkan degradation activity of Oleiphilus messinensis.</title>
        <authorList>
            <person name="Kozyavkin S.A."/>
            <person name="Slesarev A.I."/>
            <person name="Golyshin P.N."/>
            <person name="Korzhenkov A."/>
            <person name="Golyshina O.N."/>
            <person name="Toshchakov S.V."/>
        </authorList>
    </citation>
    <scope>NUCLEOTIDE SEQUENCE [LARGE SCALE GENOMIC DNA]</scope>
    <source>
        <strain evidence="1 2">ME102</strain>
    </source>
</reference>
<dbReference type="Proteomes" id="UP000196027">
    <property type="component" value="Chromosome"/>
</dbReference>
<dbReference type="EMBL" id="CP021425">
    <property type="protein sequence ID" value="ARU56066.1"/>
    <property type="molecule type" value="Genomic_DNA"/>
</dbReference>
<dbReference type="KEGG" id="ome:OLMES_1992"/>
<gene>
    <name evidence="1" type="ORF">OLMES_1992</name>
</gene>
<keyword evidence="2" id="KW-1185">Reference proteome</keyword>
<proteinExistence type="predicted"/>
<protein>
    <recommendedName>
        <fullName evidence="3">PilZ domain-containing protein</fullName>
    </recommendedName>
</protein>
<evidence type="ECO:0008006" key="3">
    <source>
        <dbReference type="Google" id="ProtNLM"/>
    </source>
</evidence>
<sequence length="104" mass="11795">MSVFKRPTDARCIDINRYGMALESCARFKSGDRVILDFRGKYICQSNIEAIITSCSRSGGVYRYGLTFAYCLSNKSYSREIDNALSRIESLYNSQYQGKTSRAS</sequence>
<evidence type="ECO:0000313" key="1">
    <source>
        <dbReference type="EMBL" id="ARU56066.1"/>
    </source>
</evidence>